<evidence type="ECO:0000313" key="3">
    <source>
        <dbReference type="Proteomes" id="UP000225706"/>
    </source>
</evidence>
<sequence>MSDDSEDSEIDFIAEYDIEIEREEPARELLTGRSSPTSSEDVAPHADDPLADEEWTAKYDKEREADEELERKLKDRFNGKVEVREWCLRCKCSNCGIASLQNISECYCCSELEGCIESMKSDLVLQDLFPDDTLTCITEHPGFQAVCLQKWSLRLAAGKYKTKGKQVNRQTGSEESFLRGVSYREFSRLVYGMLGSKRIPLPACAYMAIKKQFPVNKDESLTGFDLDEED</sequence>
<evidence type="ECO:0008006" key="4">
    <source>
        <dbReference type="Google" id="ProtNLM"/>
    </source>
</evidence>
<dbReference type="STRING" id="50429.A0A2B4RDW6"/>
<dbReference type="PANTHER" id="PTHR36981:SF1">
    <property type="entry name" value="P2X PURINORECEPTOR 7 INTRACELLULAR DOMAIN-CONTAINING PROTEIN"/>
    <property type="match status" value="1"/>
</dbReference>
<name>A0A2B4RDW6_STYPI</name>
<evidence type="ECO:0000256" key="1">
    <source>
        <dbReference type="SAM" id="MobiDB-lite"/>
    </source>
</evidence>
<feature type="region of interest" description="Disordered" evidence="1">
    <location>
        <begin position="23"/>
        <end position="57"/>
    </location>
</feature>
<keyword evidence="3" id="KW-1185">Reference proteome</keyword>
<evidence type="ECO:0000313" key="2">
    <source>
        <dbReference type="EMBL" id="PFX14442.1"/>
    </source>
</evidence>
<proteinExistence type="predicted"/>
<dbReference type="PANTHER" id="PTHR36981">
    <property type="entry name" value="ZGC:195170"/>
    <property type="match status" value="1"/>
</dbReference>
<dbReference type="Proteomes" id="UP000225706">
    <property type="component" value="Unassembled WGS sequence"/>
</dbReference>
<comment type="caution">
    <text evidence="2">The sequence shown here is derived from an EMBL/GenBank/DDBJ whole genome shotgun (WGS) entry which is preliminary data.</text>
</comment>
<dbReference type="AlphaFoldDB" id="A0A2B4RDW6"/>
<protein>
    <recommendedName>
        <fullName evidence="4">P2X purinoceptor 7</fullName>
    </recommendedName>
</protein>
<organism evidence="2 3">
    <name type="scientific">Stylophora pistillata</name>
    <name type="common">Smooth cauliflower coral</name>
    <dbReference type="NCBI Taxonomy" id="50429"/>
    <lineage>
        <taxon>Eukaryota</taxon>
        <taxon>Metazoa</taxon>
        <taxon>Cnidaria</taxon>
        <taxon>Anthozoa</taxon>
        <taxon>Hexacorallia</taxon>
        <taxon>Scleractinia</taxon>
        <taxon>Astrocoeniina</taxon>
        <taxon>Pocilloporidae</taxon>
        <taxon>Stylophora</taxon>
    </lineage>
</organism>
<dbReference type="OrthoDB" id="5956414at2759"/>
<dbReference type="EMBL" id="LSMT01000779">
    <property type="protein sequence ID" value="PFX14442.1"/>
    <property type="molecule type" value="Genomic_DNA"/>
</dbReference>
<accession>A0A2B4RDW6</accession>
<reference evidence="3" key="1">
    <citation type="journal article" date="2017" name="bioRxiv">
        <title>Comparative analysis of the genomes of Stylophora pistillata and Acropora digitifera provides evidence for extensive differences between species of corals.</title>
        <authorList>
            <person name="Voolstra C.R."/>
            <person name="Li Y."/>
            <person name="Liew Y.J."/>
            <person name="Baumgarten S."/>
            <person name="Zoccola D."/>
            <person name="Flot J.-F."/>
            <person name="Tambutte S."/>
            <person name="Allemand D."/>
            <person name="Aranda M."/>
        </authorList>
    </citation>
    <scope>NUCLEOTIDE SEQUENCE [LARGE SCALE GENOMIC DNA]</scope>
</reference>
<gene>
    <name evidence="2" type="ORF">AWC38_SpisGene21396</name>
</gene>